<protein>
    <recommendedName>
        <fullName evidence="9">V-type proton ATPase subunit a</fullName>
    </recommendedName>
</protein>
<dbReference type="RefSeq" id="XP_067922862.1">
    <property type="nucleotide sequence ID" value="XM_068065167.1"/>
</dbReference>
<evidence type="ECO:0000256" key="11">
    <source>
        <dbReference type="SAM" id="MobiDB-lite"/>
    </source>
</evidence>
<dbReference type="GO" id="GO:0046961">
    <property type="term" value="F:proton-transporting ATPase activity, rotational mechanism"/>
    <property type="evidence" value="ECO:0007669"/>
    <property type="project" value="InterPro"/>
</dbReference>
<keyword evidence="3 9" id="KW-0813">Transport</keyword>
<dbReference type="Proteomes" id="UP000221165">
    <property type="component" value="Unassembled WGS sequence"/>
</dbReference>
<keyword evidence="7 9" id="KW-0406">Ion transport</keyword>
<comment type="caution">
    <text evidence="12">The sequence shown here is derived from an EMBL/GenBank/DDBJ whole genome shotgun (WGS) entry which is preliminary data.</text>
</comment>
<feature type="transmembrane region" description="Helical" evidence="9">
    <location>
        <begin position="844"/>
        <end position="872"/>
    </location>
</feature>
<dbReference type="OrthoDB" id="10264220at2759"/>
<feature type="region of interest" description="Disordered" evidence="11">
    <location>
        <begin position="708"/>
        <end position="772"/>
    </location>
</feature>
<evidence type="ECO:0000256" key="7">
    <source>
        <dbReference type="ARBA" id="ARBA00023065"/>
    </source>
</evidence>
<feature type="transmembrane region" description="Helical" evidence="9">
    <location>
        <begin position="584"/>
        <end position="601"/>
    </location>
</feature>
<comment type="function">
    <text evidence="9">Essential component of the vacuolar proton pump (V-ATPase), a multimeric enzyme that catalyzes the translocation of protons across the membranes. Required for assembly and activity of the V-ATPase.</text>
</comment>
<feature type="transmembrane region" description="Helical" evidence="9">
    <location>
        <begin position="505"/>
        <end position="522"/>
    </location>
</feature>
<dbReference type="Pfam" id="PF01496">
    <property type="entry name" value="V_ATPase_I"/>
    <property type="match status" value="1"/>
</dbReference>
<dbReference type="PANTHER" id="PTHR11629:SF63">
    <property type="entry name" value="V-TYPE PROTON ATPASE SUBUNIT A"/>
    <property type="match status" value="1"/>
</dbReference>
<keyword evidence="5 9" id="KW-0375">Hydrogen ion transport</keyword>
<feature type="region of interest" description="Disordered" evidence="11">
    <location>
        <begin position="188"/>
        <end position="210"/>
    </location>
</feature>
<dbReference type="AlphaFoldDB" id="A0A2C6KYN0"/>
<sequence length="912" mass="102156">MTTLRSEPMLRGTLVLPSALPVARRCLDMLGRQGSVHFLDMNAHSLTRQFNTYIQRIDEMERIIRFLEEEVNRLQDAGAKIVTGPEGAQNFLDHDKNYQLDKVEEALNRLHAQFVRFKSNNADLIQQKNAALEEKCVMQIAVQQLRGTGGKADAAFSPSARRSMADGPASGQSEEEVAKALLRQEDSKEVVSGIDDPENGLTKTEGGGSGSTVSTIAGMVATSDIGRFQRMLFRTTRGNAFCFFQSTSEKLFHSTTGAEIEKGVFVIYYQGAVHSLLHDKIVKVCEAFNAKPYEWPHSAQEASKRLAALEGLLDDKERALAAYERYFLGEISLLLEVTRPGGSSLLEEWKMFCQKEKAVYVTLNQFQGRDMTLRCDCWLPRDKEEDVRALLKESSSGDGEGEEQAAAFLLVEKGRPTSMPPTYFKTTEFTEPAQIMVDTYGVPRYQEANPAVLTTVTFPFLFGVMYGDIGHGLCVMLVGLFLLIRAKALTQDKTAALHGAVKYRYMILFMGFFAFFGGFMYNDWFALGLDIFGSKYTWKGASVGTTNVTLAKRDGEFPYPFGFDPAWKGAANELLFTNSFKMKFSVIVGFVQMFVGVLLKGSNALFFKEPLDFIFEFIPQVLFICSLVGYMDFLIVYKWVTPADENKPNLINTIINMCMLSEVKTEDEMFSNQQLVERVLFFLMVISIPLMLIPKPVILSVRMKKSPSHRREGLSSGKTNASTIELEHPRSDPEANGGLAVSGDTPGGRDQTGESMNRKKQRTLDDGQGSELSLDRHVEEPEEHEGVGDIFIHQMIETIEFILGTISNTASYLRLWALSLAHQQLALVFYTQTVVRAVELSDNVALVTVALFFIFAAYACITFAVILCMDFLEVSLHALRLQWVEFQNKFYKGDGYKFAPLYFLKLLQGEDA</sequence>
<evidence type="ECO:0000313" key="13">
    <source>
        <dbReference type="Proteomes" id="UP000221165"/>
    </source>
</evidence>
<keyword evidence="8 9" id="KW-0472">Membrane</keyword>
<name>A0A2C6KYN0_9APIC</name>
<evidence type="ECO:0000256" key="10">
    <source>
        <dbReference type="SAM" id="Coils"/>
    </source>
</evidence>
<evidence type="ECO:0000256" key="3">
    <source>
        <dbReference type="ARBA" id="ARBA00022448"/>
    </source>
</evidence>
<dbReference type="EMBL" id="MIGC01002388">
    <property type="protein sequence ID" value="PHJ21178.1"/>
    <property type="molecule type" value="Genomic_DNA"/>
</dbReference>
<feature type="transmembrane region" description="Helical" evidence="9">
    <location>
        <begin position="679"/>
        <end position="701"/>
    </location>
</feature>
<keyword evidence="6 9" id="KW-1133">Transmembrane helix</keyword>
<organism evidence="12 13">
    <name type="scientific">Cystoisospora suis</name>
    <dbReference type="NCBI Taxonomy" id="483139"/>
    <lineage>
        <taxon>Eukaryota</taxon>
        <taxon>Sar</taxon>
        <taxon>Alveolata</taxon>
        <taxon>Apicomplexa</taxon>
        <taxon>Conoidasida</taxon>
        <taxon>Coccidia</taxon>
        <taxon>Eucoccidiorida</taxon>
        <taxon>Eimeriorina</taxon>
        <taxon>Sarcocystidae</taxon>
        <taxon>Cystoisospora</taxon>
    </lineage>
</organism>
<dbReference type="PIRSF" id="PIRSF001293">
    <property type="entry name" value="ATP6V0A1"/>
    <property type="match status" value="1"/>
</dbReference>
<evidence type="ECO:0000256" key="4">
    <source>
        <dbReference type="ARBA" id="ARBA00022692"/>
    </source>
</evidence>
<dbReference type="GO" id="GO:0007035">
    <property type="term" value="P:vacuolar acidification"/>
    <property type="evidence" value="ECO:0007669"/>
    <property type="project" value="TreeGrafter"/>
</dbReference>
<dbReference type="GO" id="GO:0051117">
    <property type="term" value="F:ATPase binding"/>
    <property type="evidence" value="ECO:0007669"/>
    <property type="project" value="TreeGrafter"/>
</dbReference>
<feature type="transmembrane region" description="Helical" evidence="9">
    <location>
        <begin position="460"/>
        <end position="484"/>
    </location>
</feature>
<evidence type="ECO:0000256" key="5">
    <source>
        <dbReference type="ARBA" id="ARBA00022781"/>
    </source>
</evidence>
<dbReference type="VEuPathDB" id="ToxoDB:CSUI_004986"/>
<evidence type="ECO:0000256" key="1">
    <source>
        <dbReference type="ARBA" id="ARBA00004141"/>
    </source>
</evidence>
<dbReference type="InterPro" id="IPR026028">
    <property type="entry name" value="V-type_ATPase_116kDa_su_euka"/>
</dbReference>
<feature type="coiled-coil region" evidence="10">
    <location>
        <begin position="299"/>
        <end position="326"/>
    </location>
</feature>
<dbReference type="InterPro" id="IPR002490">
    <property type="entry name" value="V-ATPase_116kDa_su"/>
</dbReference>
<keyword evidence="4 9" id="KW-0812">Transmembrane</keyword>
<dbReference type="PANTHER" id="PTHR11629">
    <property type="entry name" value="VACUOLAR PROTON ATPASES"/>
    <property type="match status" value="1"/>
</dbReference>
<comment type="similarity">
    <text evidence="2 9">Belongs to the V-ATPase 116 kDa subunit family.</text>
</comment>
<comment type="subcellular location">
    <subcellularLocation>
        <location evidence="1">Membrane</location>
        <topology evidence="1">Multi-pass membrane protein</topology>
    </subcellularLocation>
</comment>
<dbReference type="GeneID" id="94428378"/>
<evidence type="ECO:0000256" key="6">
    <source>
        <dbReference type="ARBA" id="ARBA00022989"/>
    </source>
</evidence>
<proteinExistence type="inferred from homology"/>
<feature type="coiled-coil region" evidence="10">
    <location>
        <begin position="50"/>
        <end position="135"/>
    </location>
</feature>
<keyword evidence="10" id="KW-0175">Coiled coil</keyword>
<feature type="region of interest" description="Disordered" evidence="11">
    <location>
        <begin position="151"/>
        <end position="172"/>
    </location>
</feature>
<reference evidence="12 13" key="1">
    <citation type="journal article" date="2017" name="Int. J. Parasitol.">
        <title>The genome of the protozoan parasite Cystoisospora suis and a reverse vaccinology approach to identify vaccine candidates.</title>
        <authorList>
            <person name="Palmieri N."/>
            <person name="Shrestha A."/>
            <person name="Ruttkowski B."/>
            <person name="Beck T."/>
            <person name="Vogl C."/>
            <person name="Tomley F."/>
            <person name="Blake D.P."/>
            <person name="Joachim A."/>
        </authorList>
    </citation>
    <scope>NUCLEOTIDE SEQUENCE [LARGE SCALE GENOMIC DNA]</scope>
    <source>
        <strain evidence="12 13">Wien I</strain>
    </source>
</reference>
<keyword evidence="13" id="KW-1185">Reference proteome</keyword>
<evidence type="ECO:0000256" key="9">
    <source>
        <dbReference type="RuleBase" id="RU361189"/>
    </source>
</evidence>
<evidence type="ECO:0000256" key="8">
    <source>
        <dbReference type="ARBA" id="ARBA00023136"/>
    </source>
</evidence>
<feature type="transmembrane region" description="Helical" evidence="9">
    <location>
        <begin position="613"/>
        <end position="637"/>
    </location>
</feature>
<dbReference type="GO" id="GO:0000220">
    <property type="term" value="C:vacuolar proton-transporting V-type ATPase, V0 domain"/>
    <property type="evidence" value="ECO:0007669"/>
    <property type="project" value="InterPro"/>
</dbReference>
<accession>A0A2C6KYN0</accession>
<evidence type="ECO:0000256" key="2">
    <source>
        <dbReference type="ARBA" id="ARBA00009904"/>
    </source>
</evidence>
<evidence type="ECO:0000313" key="12">
    <source>
        <dbReference type="EMBL" id="PHJ21178.1"/>
    </source>
</evidence>
<gene>
    <name evidence="12" type="ORF">CSUI_004986</name>
</gene>